<feature type="domain" description="Thiamine pyrophosphate enzyme TPP-binding" evidence="1">
    <location>
        <begin position="1"/>
        <end position="62"/>
    </location>
</feature>
<proteinExistence type="predicted"/>
<evidence type="ECO:0000313" key="2">
    <source>
        <dbReference type="EMBL" id="MCX8525540.1"/>
    </source>
</evidence>
<dbReference type="InterPro" id="IPR029061">
    <property type="entry name" value="THDP-binding"/>
</dbReference>
<name>A0ABT3XV81_9FLAO</name>
<accession>A0ABT3XV81</accession>
<dbReference type="InterPro" id="IPR047211">
    <property type="entry name" value="POXB-like"/>
</dbReference>
<keyword evidence="3" id="KW-1185">Reference proteome</keyword>
<dbReference type="InterPro" id="IPR011766">
    <property type="entry name" value="TPP_enzyme_TPP-bd"/>
</dbReference>
<comment type="caution">
    <text evidence="2">The sequence shown here is derived from an EMBL/GenBank/DDBJ whole genome shotgun (WGS) entry which is preliminary data.</text>
</comment>
<dbReference type="PANTHER" id="PTHR42981:SF2">
    <property type="entry name" value="PYRUVATE DEHYDROGENASE [UBIQUINONE]"/>
    <property type="match status" value="1"/>
</dbReference>
<dbReference type="SUPFAM" id="SSF52518">
    <property type="entry name" value="Thiamin diphosphate-binding fold (THDP-binding)"/>
    <property type="match status" value="1"/>
</dbReference>
<dbReference type="Pfam" id="PF02775">
    <property type="entry name" value="TPP_enzyme_C"/>
    <property type="match status" value="1"/>
</dbReference>
<dbReference type="Proteomes" id="UP001073122">
    <property type="component" value="Unassembled WGS sequence"/>
</dbReference>
<sequence>MLLGDLAVVMQYQFPIKIFIFNNHSLGMVKLEMEVAGYVDWKTDMINPPFDKIAELMNIKGLE</sequence>
<organism evidence="2 3">
    <name type="scientific">Chryseobacterium formosus</name>
    <dbReference type="NCBI Taxonomy" id="1537363"/>
    <lineage>
        <taxon>Bacteria</taxon>
        <taxon>Pseudomonadati</taxon>
        <taxon>Bacteroidota</taxon>
        <taxon>Flavobacteriia</taxon>
        <taxon>Flavobacteriales</taxon>
        <taxon>Weeksellaceae</taxon>
        <taxon>Chryseobacterium group</taxon>
        <taxon>Chryseobacterium</taxon>
    </lineage>
</organism>
<gene>
    <name evidence="2" type="ORF">OF897_16630</name>
</gene>
<dbReference type="Gene3D" id="3.40.50.970">
    <property type="match status" value="1"/>
</dbReference>
<evidence type="ECO:0000259" key="1">
    <source>
        <dbReference type="Pfam" id="PF02775"/>
    </source>
</evidence>
<evidence type="ECO:0000313" key="3">
    <source>
        <dbReference type="Proteomes" id="UP001073122"/>
    </source>
</evidence>
<protein>
    <submittedName>
        <fullName evidence="2">Thiamine pyrophosphate-dependent enzyme</fullName>
    </submittedName>
</protein>
<reference evidence="2" key="1">
    <citation type="submission" date="2022-10" db="EMBL/GenBank/DDBJ databases">
        <title>Chryseobacterium sp. nov., a novel bacterial species.</title>
        <authorList>
            <person name="Cao Y."/>
        </authorList>
    </citation>
    <scope>NUCLEOTIDE SEQUENCE</scope>
    <source>
        <strain evidence="2">CCTCC AB2015118</strain>
    </source>
</reference>
<dbReference type="PANTHER" id="PTHR42981">
    <property type="entry name" value="PYRUVATE DEHYDROGENASE [UBIQUINONE]"/>
    <property type="match status" value="1"/>
</dbReference>
<dbReference type="EMBL" id="JAOVZW010000021">
    <property type="protein sequence ID" value="MCX8525540.1"/>
    <property type="molecule type" value="Genomic_DNA"/>
</dbReference>